<dbReference type="Proteomes" id="UP000681967">
    <property type="component" value="Unassembled WGS sequence"/>
</dbReference>
<sequence length="70" mass="7903">MSKKKDQEKFTEYSINTDDAWEIDDNTMSLNILDSNFNDNSEICKQTNAEVPPRTANQQQSSTVVLDSSA</sequence>
<organism evidence="2 3">
    <name type="scientific">Rotaria magnacalcarata</name>
    <dbReference type="NCBI Taxonomy" id="392030"/>
    <lineage>
        <taxon>Eukaryota</taxon>
        <taxon>Metazoa</taxon>
        <taxon>Spiralia</taxon>
        <taxon>Gnathifera</taxon>
        <taxon>Rotifera</taxon>
        <taxon>Eurotatoria</taxon>
        <taxon>Bdelloidea</taxon>
        <taxon>Philodinida</taxon>
        <taxon>Philodinidae</taxon>
        <taxon>Rotaria</taxon>
    </lineage>
</organism>
<evidence type="ECO:0000313" key="2">
    <source>
        <dbReference type="EMBL" id="CAF4074148.1"/>
    </source>
</evidence>
<gene>
    <name evidence="2" type="ORF">BYL167_LOCUS17695</name>
</gene>
<comment type="caution">
    <text evidence="2">The sequence shown here is derived from an EMBL/GenBank/DDBJ whole genome shotgun (WGS) entry which is preliminary data.</text>
</comment>
<protein>
    <submittedName>
        <fullName evidence="2">Uncharacterized protein</fullName>
    </submittedName>
</protein>
<accession>A0A8S2Q1W9</accession>
<evidence type="ECO:0000256" key="1">
    <source>
        <dbReference type="SAM" id="MobiDB-lite"/>
    </source>
</evidence>
<evidence type="ECO:0000313" key="3">
    <source>
        <dbReference type="Proteomes" id="UP000681967"/>
    </source>
</evidence>
<reference evidence="2" key="1">
    <citation type="submission" date="2021-02" db="EMBL/GenBank/DDBJ databases">
        <authorList>
            <person name="Nowell W R."/>
        </authorList>
    </citation>
    <scope>NUCLEOTIDE SEQUENCE</scope>
</reference>
<feature type="region of interest" description="Disordered" evidence="1">
    <location>
        <begin position="48"/>
        <end position="70"/>
    </location>
</feature>
<proteinExistence type="predicted"/>
<dbReference type="EMBL" id="CAJOBH010007074">
    <property type="protein sequence ID" value="CAF4074148.1"/>
    <property type="molecule type" value="Genomic_DNA"/>
</dbReference>
<dbReference type="AlphaFoldDB" id="A0A8S2Q1W9"/>
<feature type="non-terminal residue" evidence="2">
    <location>
        <position position="1"/>
    </location>
</feature>
<name>A0A8S2Q1W9_9BILA</name>